<feature type="domain" description="HTH araC/xylS-type" evidence="4">
    <location>
        <begin position="221"/>
        <end position="319"/>
    </location>
</feature>
<evidence type="ECO:0000256" key="2">
    <source>
        <dbReference type="ARBA" id="ARBA00023125"/>
    </source>
</evidence>
<dbReference type="EMBL" id="WPHR01000038">
    <property type="protein sequence ID" value="MUZ75845.1"/>
    <property type="molecule type" value="Genomic_DNA"/>
</dbReference>
<dbReference type="GO" id="GO:0043565">
    <property type="term" value="F:sequence-specific DNA binding"/>
    <property type="evidence" value="ECO:0007669"/>
    <property type="project" value="InterPro"/>
</dbReference>
<dbReference type="SUPFAM" id="SSF46689">
    <property type="entry name" value="Homeodomain-like"/>
    <property type="match status" value="2"/>
</dbReference>
<dbReference type="Gene3D" id="1.10.10.60">
    <property type="entry name" value="Homeodomain-like"/>
    <property type="match status" value="1"/>
</dbReference>
<dbReference type="Pfam" id="PF12833">
    <property type="entry name" value="HTH_18"/>
    <property type="match status" value="1"/>
</dbReference>
<evidence type="ECO:0000313" key="6">
    <source>
        <dbReference type="Proteomes" id="UP000477951"/>
    </source>
</evidence>
<dbReference type="InterPro" id="IPR052158">
    <property type="entry name" value="INH-QAR"/>
</dbReference>
<dbReference type="RefSeq" id="WP_156616403.1">
    <property type="nucleotide sequence ID" value="NZ_WPHR01000038.1"/>
</dbReference>
<dbReference type="PROSITE" id="PS01124">
    <property type="entry name" value="HTH_ARAC_FAMILY_2"/>
    <property type="match status" value="1"/>
</dbReference>
<gene>
    <name evidence="5" type="ORF">GOZ90_24575</name>
</gene>
<keyword evidence="1" id="KW-0805">Transcription regulation</keyword>
<dbReference type="InterPro" id="IPR018060">
    <property type="entry name" value="HTH_AraC"/>
</dbReference>
<comment type="caution">
    <text evidence="5">The sequence shown here is derived from an EMBL/GenBank/DDBJ whole genome shotgun (WGS) entry which is preliminary data.</text>
</comment>
<reference evidence="5 6" key="1">
    <citation type="submission" date="2019-12" db="EMBL/GenBank/DDBJ databases">
        <title>Whole-genome sequencing of Allorhizobium vitis.</title>
        <authorList>
            <person name="Gan H.M."/>
            <person name="Szegedi E."/>
            <person name="Burr T."/>
            <person name="Savka M.A."/>
        </authorList>
    </citation>
    <scope>NUCLEOTIDE SEQUENCE [LARGE SCALE GENOMIC DNA]</scope>
    <source>
        <strain evidence="5 6">CG516</strain>
    </source>
</reference>
<protein>
    <submittedName>
        <fullName evidence="5">Helix-turn-helix domain-containing protein</fullName>
    </submittedName>
</protein>
<sequence>MSNPHKIWFVFFDGYQVLDLAGPLAAISSVNELFPVKTHYEIKLIGGQSGLVSSSSAHRILADAAWHEVLNEDVDTLIAVGGDNVGNFGSDPAVVGFLTLAGGRAKRVCSICTGAFLLGAAGFLEGKRVATHWSAVDELRQRFPTTTVEPDAIYAVDGKVWTSAGVTSGIDMMLALIEADHGHEVAVAVARRLVVYMIRPGGQAQFSIHLTDVRKRSDSISQMLSEIEASLGAPLSVASLAARTGMSIRNFCRRFKDEVGQSPTNFITSRRLARAQTLLENSDLPLKSIAREIGFASDIAFRRAFANQFSVSPNEYRSRFGSRRIRVTSR</sequence>
<dbReference type="PANTHER" id="PTHR43130:SF3">
    <property type="entry name" value="HTH-TYPE TRANSCRIPTIONAL REGULATOR RV1931C"/>
    <property type="match status" value="1"/>
</dbReference>
<evidence type="ECO:0000313" key="5">
    <source>
        <dbReference type="EMBL" id="MUZ75845.1"/>
    </source>
</evidence>
<dbReference type="Proteomes" id="UP000477951">
    <property type="component" value="Unassembled WGS sequence"/>
</dbReference>
<evidence type="ECO:0000256" key="1">
    <source>
        <dbReference type="ARBA" id="ARBA00023015"/>
    </source>
</evidence>
<dbReference type="SMART" id="SM00342">
    <property type="entry name" value="HTH_ARAC"/>
    <property type="match status" value="1"/>
</dbReference>
<dbReference type="InterPro" id="IPR002818">
    <property type="entry name" value="DJ-1/PfpI"/>
</dbReference>
<evidence type="ECO:0000259" key="4">
    <source>
        <dbReference type="PROSITE" id="PS01124"/>
    </source>
</evidence>
<dbReference type="AlphaFoldDB" id="A0A6L6VM84"/>
<dbReference type="InterPro" id="IPR009057">
    <property type="entry name" value="Homeodomain-like_sf"/>
</dbReference>
<accession>A0A6L6VM84</accession>
<dbReference type="Pfam" id="PF01965">
    <property type="entry name" value="DJ-1_PfpI"/>
    <property type="match status" value="1"/>
</dbReference>
<dbReference type="InterPro" id="IPR029062">
    <property type="entry name" value="Class_I_gatase-like"/>
</dbReference>
<keyword evidence="2" id="KW-0238">DNA-binding</keyword>
<evidence type="ECO:0000256" key="3">
    <source>
        <dbReference type="ARBA" id="ARBA00023163"/>
    </source>
</evidence>
<dbReference type="GO" id="GO:0003700">
    <property type="term" value="F:DNA-binding transcription factor activity"/>
    <property type="evidence" value="ECO:0007669"/>
    <property type="project" value="InterPro"/>
</dbReference>
<name>A0A6L6VM84_AGRVI</name>
<proteinExistence type="predicted"/>
<dbReference type="Gene3D" id="3.40.50.880">
    <property type="match status" value="1"/>
</dbReference>
<organism evidence="5 6">
    <name type="scientific">Agrobacterium vitis</name>
    <name type="common">Rhizobium vitis</name>
    <dbReference type="NCBI Taxonomy" id="373"/>
    <lineage>
        <taxon>Bacteria</taxon>
        <taxon>Pseudomonadati</taxon>
        <taxon>Pseudomonadota</taxon>
        <taxon>Alphaproteobacteria</taxon>
        <taxon>Hyphomicrobiales</taxon>
        <taxon>Rhizobiaceae</taxon>
        <taxon>Rhizobium/Agrobacterium group</taxon>
        <taxon>Agrobacterium</taxon>
    </lineage>
</organism>
<dbReference type="CDD" id="cd03137">
    <property type="entry name" value="GATase1_AraC_1"/>
    <property type="match status" value="1"/>
</dbReference>
<dbReference type="InterPro" id="IPR018062">
    <property type="entry name" value="HTH_AraC-typ_CS"/>
</dbReference>
<keyword evidence="3" id="KW-0804">Transcription</keyword>
<dbReference type="SUPFAM" id="SSF52317">
    <property type="entry name" value="Class I glutamine amidotransferase-like"/>
    <property type="match status" value="1"/>
</dbReference>
<dbReference type="PROSITE" id="PS00041">
    <property type="entry name" value="HTH_ARAC_FAMILY_1"/>
    <property type="match status" value="1"/>
</dbReference>
<dbReference type="PANTHER" id="PTHR43130">
    <property type="entry name" value="ARAC-FAMILY TRANSCRIPTIONAL REGULATOR"/>
    <property type="match status" value="1"/>
</dbReference>